<accession>A0A2H1VLG8</accession>
<gene>
    <name evidence="1" type="ORF">SFRICE_030212</name>
</gene>
<sequence length="140" mass="16912">MYIVHQSETKTSEIYNQYPEFVLRLTRWKRERVWRFDWLVYSGRPITAANALSFRISTKVYITARNATIKCTPTFYHLHYKFRVIGGEPTVIYWAQFQTLLLRNFQKSETFPVILCPTRESKLRLFFRQSHLRRGSQVIR</sequence>
<reference evidence="1" key="1">
    <citation type="submission" date="2016-07" db="EMBL/GenBank/DDBJ databases">
        <authorList>
            <person name="Bretaudeau A."/>
        </authorList>
    </citation>
    <scope>NUCLEOTIDE SEQUENCE</scope>
    <source>
        <strain evidence="1">Rice</strain>
        <tissue evidence="1">Whole body</tissue>
    </source>
</reference>
<name>A0A2H1VLG8_SPOFR</name>
<dbReference type="AlphaFoldDB" id="A0A2H1VLG8"/>
<protein>
    <submittedName>
        <fullName evidence="1">SFRICE_030212</fullName>
    </submittedName>
</protein>
<proteinExistence type="predicted"/>
<dbReference type="EMBL" id="ODYU01003206">
    <property type="protein sequence ID" value="SOQ41651.1"/>
    <property type="molecule type" value="Genomic_DNA"/>
</dbReference>
<organism evidence="1">
    <name type="scientific">Spodoptera frugiperda</name>
    <name type="common">Fall armyworm</name>
    <dbReference type="NCBI Taxonomy" id="7108"/>
    <lineage>
        <taxon>Eukaryota</taxon>
        <taxon>Metazoa</taxon>
        <taxon>Ecdysozoa</taxon>
        <taxon>Arthropoda</taxon>
        <taxon>Hexapoda</taxon>
        <taxon>Insecta</taxon>
        <taxon>Pterygota</taxon>
        <taxon>Neoptera</taxon>
        <taxon>Endopterygota</taxon>
        <taxon>Lepidoptera</taxon>
        <taxon>Glossata</taxon>
        <taxon>Ditrysia</taxon>
        <taxon>Noctuoidea</taxon>
        <taxon>Noctuidae</taxon>
        <taxon>Amphipyrinae</taxon>
        <taxon>Spodoptera</taxon>
    </lineage>
</organism>
<evidence type="ECO:0000313" key="1">
    <source>
        <dbReference type="EMBL" id="SOQ41651.1"/>
    </source>
</evidence>